<dbReference type="InterPro" id="IPR003594">
    <property type="entry name" value="HATPase_dom"/>
</dbReference>
<accession>A0A117IWZ0</accession>
<comment type="caution">
    <text evidence="7">The sequence shown here is derived from an EMBL/GenBank/DDBJ whole genome shotgun (WGS) entry which is preliminary data.</text>
</comment>
<dbReference type="PRINTS" id="PR00344">
    <property type="entry name" value="BCTRLSENSOR"/>
</dbReference>
<comment type="catalytic activity">
    <reaction evidence="1">
        <text>ATP + protein L-histidine = ADP + protein N-phospho-L-histidine.</text>
        <dbReference type="EC" id="2.7.13.3"/>
    </reaction>
</comment>
<dbReference type="GO" id="GO:0004673">
    <property type="term" value="F:protein histidine kinase activity"/>
    <property type="evidence" value="ECO:0007669"/>
    <property type="project" value="UniProtKB-EC"/>
</dbReference>
<evidence type="ECO:0000313" key="7">
    <source>
        <dbReference type="EMBL" id="KUH39740.1"/>
    </source>
</evidence>
<dbReference type="RefSeq" id="WP_058940932.1">
    <property type="nucleotide sequence ID" value="NZ_LNSV01000008.1"/>
</dbReference>
<dbReference type="SUPFAM" id="SSF55874">
    <property type="entry name" value="ATPase domain of HSP90 chaperone/DNA topoisomerase II/histidine kinase"/>
    <property type="match status" value="1"/>
</dbReference>
<evidence type="ECO:0000259" key="6">
    <source>
        <dbReference type="PROSITE" id="PS50109"/>
    </source>
</evidence>
<dbReference type="STRING" id="936756.ATE80_05190"/>
<dbReference type="PANTHER" id="PTHR43711">
    <property type="entry name" value="TWO-COMPONENT HISTIDINE KINASE"/>
    <property type="match status" value="1"/>
</dbReference>
<dbReference type="Pfam" id="PF02518">
    <property type="entry name" value="HATPase_c"/>
    <property type="match status" value="1"/>
</dbReference>
<keyword evidence="8" id="KW-1185">Reference proteome</keyword>
<dbReference type="Proteomes" id="UP000054011">
    <property type="component" value="Unassembled WGS sequence"/>
</dbReference>
<reference evidence="7 8" key="1">
    <citation type="submission" date="2015-11" db="EMBL/GenBank/DDBJ databases">
        <title>Genome-wide analysis reveals the secondary metabolome in Streptomyces kanasensis ZX01.</title>
        <authorList>
            <person name="Zhang G."/>
            <person name="Han L."/>
            <person name="Feng J."/>
            <person name="Zhang X."/>
        </authorList>
    </citation>
    <scope>NUCLEOTIDE SEQUENCE [LARGE SCALE GENOMIC DNA]</scope>
    <source>
        <strain evidence="7 8">ZX01</strain>
    </source>
</reference>
<dbReference type="EC" id="2.7.13.3" evidence="2"/>
<evidence type="ECO:0000256" key="2">
    <source>
        <dbReference type="ARBA" id="ARBA00012438"/>
    </source>
</evidence>
<keyword evidence="5" id="KW-0902">Two-component regulatory system</keyword>
<name>A0A117IWZ0_9ACTN</name>
<dbReference type="InterPro" id="IPR005467">
    <property type="entry name" value="His_kinase_dom"/>
</dbReference>
<evidence type="ECO:0000256" key="4">
    <source>
        <dbReference type="ARBA" id="ARBA00022777"/>
    </source>
</evidence>
<evidence type="ECO:0000256" key="1">
    <source>
        <dbReference type="ARBA" id="ARBA00000085"/>
    </source>
</evidence>
<dbReference type="Gene3D" id="3.30.565.10">
    <property type="entry name" value="Histidine kinase-like ATPase, C-terminal domain"/>
    <property type="match status" value="1"/>
</dbReference>
<sequence>MRPYTEFRAHDASTWLVTGVADRGPGIPPDSLPHVFDRFHQADPSRGRSTGSGLGLATTQENVRLRGGTVRAVNGPGGEAVFVVGRPLRAGEGTA</sequence>
<dbReference type="PROSITE" id="PS50109">
    <property type="entry name" value="HIS_KIN"/>
    <property type="match status" value="1"/>
</dbReference>
<evidence type="ECO:0000256" key="5">
    <source>
        <dbReference type="ARBA" id="ARBA00023012"/>
    </source>
</evidence>
<protein>
    <recommendedName>
        <fullName evidence="2">histidine kinase</fullName>
        <ecNumber evidence="2">2.7.13.3</ecNumber>
    </recommendedName>
</protein>
<dbReference type="AlphaFoldDB" id="A0A117IWZ0"/>
<dbReference type="PANTHER" id="PTHR43711:SF1">
    <property type="entry name" value="HISTIDINE KINASE 1"/>
    <property type="match status" value="1"/>
</dbReference>
<keyword evidence="3" id="KW-0808">Transferase</keyword>
<feature type="domain" description="Histidine kinase" evidence="6">
    <location>
        <begin position="20"/>
        <end position="90"/>
    </location>
</feature>
<dbReference type="InterPro" id="IPR036890">
    <property type="entry name" value="HATPase_C_sf"/>
</dbReference>
<organism evidence="7 8">
    <name type="scientific">Streptomyces kanasensis</name>
    <dbReference type="NCBI Taxonomy" id="936756"/>
    <lineage>
        <taxon>Bacteria</taxon>
        <taxon>Bacillati</taxon>
        <taxon>Actinomycetota</taxon>
        <taxon>Actinomycetes</taxon>
        <taxon>Kitasatosporales</taxon>
        <taxon>Streptomycetaceae</taxon>
        <taxon>Streptomyces</taxon>
    </lineage>
</organism>
<gene>
    <name evidence="7" type="ORF">ATE80_05190</name>
</gene>
<evidence type="ECO:0000256" key="3">
    <source>
        <dbReference type="ARBA" id="ARBA00022679"/>
    </source>
</evidence>
<proteinExistence type="predicted"/>
<dbReference type="EMBL" id="LNSV01000008">
    <property type="protein sequence ID" value="KUH39740.1"/>
    <property type="molecule type" value="Genomic_DNA"/>
</dbReference>
<dbReference type="InterPro" id="IPR004358">
    <property type="entry name" value="Sig_transdc_His_kin-like_C"/>
</dbReference>
<keyword evidence="4" id="KW-0418">Kinase</keyword>
<dbReference type="InterPro" id="IPR050736">
    <property type="entry name" value="Sensor_HK_Regulatory"/>
</dbReference>
<evidence type="ECO:0000313" key="8">
    <source>
        <dbReference type="Proteomes" id="UP000054011"/>
    </source>
</evidence>
<dbReference type="OrthoDB" id="9757990at2"/>
<dbReference type="GO" id="GO:0000160">
    <property type="term" value="P:phosphorelay signal transduction system"/>
    <property type="evidence" value="ECO:0007669"/>
    <property type="project" value="UniProtKB-KW"/>
</dbReference>